<dbReference type="AlphaFoldDB" id="A0AAY4AR42"/>
<dbReference type="Gene3D" id="3.30.505.10">
    <property type="entry name" value="SH2 domain"/>
    <property type="match status" value="1"/>
</dbReference>
<evidence type="ECO:0000313" key="2">
    <source>
        <dbReference type="Ensembl" id="ENSDCDP00010011304.1"/>
    </source>
</evidence>
<evidence type="ECO:0000259" key="1">
    <source>
        <dbReference type="Pfam" id="PF00017"/>
    </source>
</evidence>
<organism evidence="2 3">
    <name type="scientific">Denticeps clupeoides</name>
    <name type="common">denticle herring</name>
    <dbReference type="NCBI Taxonomy" id="299321"/>
    <lineage>
        <taxon>Eukaryota</taxon>
        <taxon>Metazoa</taxon>
        <taxon>Chordata</taxon>
        <taxon>Craniata</taxon>
        <taxon>Vertebrata</taxon>
        <taxon>Euteleostomi</taxon>
        <taxon>Actinopterygii</taxon>
        <taxon>Neopterygii</taxon>
        <taxon>Teleostei</taxon>
        <taxon>Clupei</taxon>
        <taxon>Clupeiformes</taxon>
        <taxon>Denticipitoidei</taxon>
        <taxon>Denticipitidae</taxon>
        <taxon>Denticeps</taxon>
    </lineage>
</organism>
<accession>A0AAY4AR42</accession>
<reference evidence="2" key="2">
    <citation type="submission" date="2025-08" db="UniProtKB">
        <authorList>
            <consortium name="Ensembl"/>
        </authorList>
    </citation>
    <scope>IDENTIFICATION</scope>
</reference>
<evidence type="ECO:0000313" key="3">
    <source>
        <dbReference type="Proteomes" id="UP000694580"/>
    </source>
</evidence>
<reference evidence="2" key="3">
    <citation type="submission" date="2025-09" db="UniProtKB">
        <authorList>
            <consortium name="Ensembl"/>
        </authorList>
    </citation>
    <scope>IDENTIFICATION</scope>
</reference>
<reference evidence="2 3" key="1">
    <citation type="submission" date="2020-06" db="EMBL/GenBank/DDBJ databases">
        <authorList>
            <consortium name="Wellcome Sanger Institute Data Sharing"/>
        </authorList>
    </citation>
    <scope>NUCLEOTIDE SEQUENCE [LARGE SCALE GENOMIC DNA]</scope>
</reference>
<dbReference type="Proteomes" id="UP000694580">
    <property type="component" value="Chromosome 5"/>
</dbReference>
<sequence length="63" mass="7140">SSEHNPFTGAHTKEATERLLECGQDGDFLLRDIESVQGALCLCVRYVTYGSQVQNEWLINRHC</sequence>
<dbReference type="Ensembl" id="ENSDCDT00010011827.1">
    <property type="protein sequence ID" value="ENSDCDP00010011304.1"/>
    <property type="gene ID" value="ENSDCDG00010005001.1"/>
</dbReference>
<proteinExistence type="predicted"/>
<dbReference type="InterPro" id="IPR000980">
    <property type="entry name" value="SH2"/>
</dbReference>
<name>A0AAY4AR42_9TELE</name>
<dbReference type="InterPro" id="IPR036860">
    <property type="entry name" value="SH2_dom_sf"/>
</dbReference>
<dbReference type="SUPFAM" id="SSF55550">
    <property type="entry name" value="SH2 domain"/>
    <property type="match status" value="1"/>
</dbReference>
<protein>
    <recommendedName>
        <fullName evidence="1">SH2 domain-containing protein</fullName>
    </recommendedName>
</protein>
<keyword evidence="3" id="KW-1185">Reference proteome</keyword>
<dbReference type="Pfam" id="PF00017">
    <property type="entry name" value="SH2"/>
    <property type="match status" value="1"/>
</dbReference>
<feature type="domain" description="SH2" evidence="1">
    <location>
        <begin position="7"/>
        <end position="48"/>
    </location>
</feature>